<proteinExistence type="inferred from homology"/>
<comment type="caution">
    <text evidence="4">The sequence shown here is derived from an EMBL/GenBank/DDBJ whole genome shotgun (WGS) entry which is preliminary data.</text>
</comment>
<evidence type="ECO:0000256" key="3">
    <source>
        <dbReference type="HAMAP-Rule" id="MF_01385"/>
    </source>
</evidence>
<evidence type="ECO:0000256" key="1">
    <source>
        <dbReference type="ARBA" id="ARBA00022988"/>
    </source>
</evidence>
<dbReference type="RefSeq" id="WP_185127551.1">
    <property type="nucleotide sequence ID" value="NZ_JACJVO010000003.1"/>
</dbReference>
<dbReference type="InterPro" id="IPR038277">
    <property type="entry name" value="UreF_sf"/>
</dbReference>
<keyword evidence="1 3" id="KW-0996">Nickel insertion</keyword>
<evidence type="ECO:0000313" key="4">
    <source>
        <dbReference type="EMBL" id="MBB6729882.1"/>
    </source>
</evidence>
<reference evidence="4 5" key="1">
    <citation type="submission" date="2020-08" db="EMBL/GenBank/DDBJ databases">
        <title>Cohnella phylogeny.</title>
        <authorList>
            <person name="Dunlap C."/>
        </authorList>
    </citation>
    <scope>NUCLEOTIDE SEQUENCE [LARGE SCALE GENOMIC DNA]</scope>
    <source>
        <strain evidence="4 5">CBP 2801</strain>
    </source>
</reference>
<comment type="subcellular location">
    <subcellularLocation>
        <location evidence="3">Cytoplasm</location>
    </subcellularLocation>
</comment>
<sequence>MDEARYLLLQLCDSGFPSGAFSHSFGFETYLHEGTITDASSFRRWLEAYFLKQWVYNDGFAVRLAYEALERGDPEAVWALDRRLTLQTVPREQRLAGIRMGRRMLELVQELLDGELLGRYRERIAGKKAFGQVPVLFALICVRCQVPLRDALRHTAYAAAVSLVQNGVRAIPLGQTDGQRLLFGLNPVMAEAAGIVETLPPEDFGISPPGLELASIRHERLDGRMFMS</sequence>
<dbReference type="AlphaFoldDB" id="A0A7X0SH46"/>
<dbReference type="GO" id="GO:0016151">
    <property type="term" value="F:nickel cation binding"/>
    <property type="evidence" value="ECO:0007669"/>
    <property type="project" value="UniProtKB-UniRule"/>
</dbReference>
<dbReference type="Pfam" id="PF01730">
    <property type="entry name" value="UreF"/>
    <property type="match status" value="1"/>
</dbReference>
<dbReference type="PANTHER" id="PTHR33620:SF1">
    <property type="entry name" value="UREASE ACCESSORY PROTEIN F"/>
    <property type="match status" value="1"/>
</dbReference>
<dbReference type="PANTHER" id="PTHR33620">
    <property type="entry name" value="UREASE ACCESSORY PROTEIN F"/>
    <property type="match status" value="1"/>
</dbReference>
<keyword evidence="3" id="KW-0963">Cytoplasm</keyword>
<dbReference type="Gene3D" id="1.10.4190.10">
    <property type="entry name" value="Urease accessory protein UreF"/>
    <property type="match status" value="1"/>
</dbReference>
<evidence type="ECO:0000313" key="5">
    <source>
        <dbReference type="Proteomes" id="UP000564644"/>
    </source>
</evidence>
<protein>
    <recommendedName>
        <fullName evidence="3">Urease accessory protein UreF</fullName>
    </recommendedName>
</protein>
<name>A0A7X0SH46_9BACL</name>
<evidence type="ECO:0000256" key="2">
    <source>
        <dbReference type="ARBA" id="ARBA00023186"/>
    </source>
</evidence>
<dbReference type="EMBL" id="JACJVO010000003">
    <property type="protein sequence ID" value="MBB6729882.1"/>
    <property type="molecule type" value="Genomic_DNA"/>
</dbReference>
<dbReference type="GO" id="GO:0005737">
    <property type="term" value="C:cytoplasm"/>
    <property type="evidence" value="ECO:0007669"/>
    <property type="project" value="UniProtKB-SubCell"/>
</dbReference>
<dbReference type="Proteomes" id="UP000564644">
    <property type="component" value="Unassembled WGS sequence"/>
</dbReference>
<dbReference type="InterPro" id="IPR002639">
    <property type="entry name" value="UreF"/>
</dbReference>
<accession>A0A7X0SH46</accession>
<gene>
    <name evidence="3" type="primary">ureF</name>
    <name evidence="4" type="ORF">H7C18_03140</name>
</gene>
<comment type="similarity">
    <text evidence="3">Belongs to the UreF family.</text>
</comment>
<dbReference type="PIRSF" id="PIRSF009467">
    <property type="entry name" value="Ureas_acces_UreF"/>
    <property type="match status" value="1"/>
</dbReference>
<comment type="subunit">
    <text evidence="3">UreD, UreF and UreG form a complex that acts as a GTP-hydrolysis-dependent molecular chaperone, activating the urease apoprotein by helping to assemble the nickel containing metallocenter of UreC. The UreE protein probably delivers the nickel.</text>
</comment>
<keyword evidence="2 3" id="KW-0143">Chaperone</keyword>
<dbReference type="HAMAP" id="MF_01385">
    <property type="entry name" value="UreF"/>
    <property type="match status" value="1"/>
</dbReference>
<organism evidence="4 5">
    <name type="scientific">Cohnella zeiphila</name>
    <dbReference type="NCBI Taxonomy" id="2761120"/>
    <lineage>
        <taxon>Bacteria</taxon>
        <taxon>Bacillati</taxon>
        <taxon>Bacillota</taxon>
        <taxon>Bacilli</taxon>
        <taxon>Bacillales</taxon>
        <taxon>Paenibacillaceae</taxon>
        <taxon>Cohnella</taxon>
    </lineage>
</organism>
<keyword evidence="5" id="KW-1185">Reference proteome</keyword>
<comment type="function">
    <text evidence="3">Required for maturation of urease via the functional incorporation of the urease nickel metallocenter.</text>
</comment>